<keyword evidence="2" id="KW-0812">Transmembrane</keyword>
<keyword evidence="2" id="KW-1133">Transmembrane helix</keyword>
<gene>
    <name evidence="3" type="ORF">RM530_16115</name>
</gene>
<feature type="transmembrane region" description="Helical" evidence="2">
    <location>
        <begin position="65"/>
        <end position="87"/>
    </location>
</feature>
<protein>
    <submittedName>
        <fullName evidence="3">DUF502 domain-containing protein</fullName>
    </submittedName>
</protein>
<sequence>MSENKTAKPKKESTAFGRVLRRWFVAGLIVWLPIAATLVVVRFIVNLLDASLLLIPPFWRPDIPGLGVLLSIVLLIATGAFAANFLGRQALSWAESMLDRIPIVRSVYGGIKKLAETVFADTSVSFRQPILFEYPRKGIWSIGFVTGNPIGEVQNKTAEEVITAFVPTTPNPTSGWIIFLPKKDVIWLDMSVEDAMRLIISLGVVTPDSPSLKRLVEELSPPADAPAVDSTDRSST</sequence>
<dbReference type="PANTHER" id="PTHR31876:SF26">
    <property type="entry name" value="PROTEIN LIKE COV 2"/>
    <property type="match status" value="1"/>
</dbReference>
<organism evidence="3 4">
    <name type="scientific">Banduia mediterranea</name>
    <dbReference type="NCBI Taxonomy" id="3075609"/>
    <lineage>
        <taxon>Bacteria</taxon>
        <taxon>Pseudomonadati</taxon>
        <taxon>Pseudomonadota</taxon>
        <taxon>Gammaproteobacteria</taxon>
        <taxon>Nevskiales</taxon>
        <taxon>Algiphilaceae</taxon>
        <taxon>Banduia</taxon>
    </lineage>
</organism>
<dbReference type="PANTHER" id="PTHR31876">
    <property type="entry name" value="COV-LIKE PROTEIN 1"/>
    <property type="match status" value="1"/>
</dbReference>
<name>A0ABU2WLW6_9GAMM</name>
<feature type="region of interest" description="Disordered" evidence="1">
    <location>
        <begin position="217"/>
        <end position="236"/>
    </location>
</feature>
<comment type="caution">
    <text evidence="3">The sequence shown here is derived from an EMBL/GenBank/DDBJ whole genome shotgun (WGS) entry which is preliminary data.</text>
</comment>
<proteinExistence type="predicted"/>
<evidence type="ECO:0000313" key="3">
    <source>
        <dbReference type="EMBL" id="MDT0498875.1"/>
    </source>
</evidence>
<reference evidence="3 4" key="1">
    <citation type="submission" date="2023-09" db="EMBL/GenBank/DDBJ databases">
        <authorList>
            <person name="Rey-Velasco X."/>
        </authorList>
    </citation>
    <scope>NUCLEOTIDE SEQUENCE [LARGE SCALE GENOMIC DNA]</scope>
    <source>
        <strain evidence="3 4">W345</strain>
    </source>
</reference>
<evidence type="ECO:0000256" key="1">
    <source>
        <dbReference type="SAM" id="MobiDB-lite"/>
    </source>
</evidence>
<keyword evidence="4" id="KW-1185">Reference proteome</keyword>
<evidence type="ECO:0000256" key="2">
    <source>
        <dbReference type="SAM" id="Phobius"/>
    </source>
</evidence>
<accession>A0ABU2WLW6</accession>
<keyword evidence="2" id="KW-0472">Membrane</keyword>
<dbReference type="RefSeq" id="WP_311366286.1">
    <property type="nucleotide sequence ID" value="NZ_JAVRIC010000028.1"/>
</dbReference>
<dbReference type="EMBL" id="JAVRIC010000028">
    <property type="protein sequence ID" value="MDT0498875.1"/>
    <property type="molecule type" value="Genomic_DNA"/>
</dbReference>
<dbReference type="Pfam" id="PF04367">
    <property type="entry name" value="DUF502"/>
    <property type="match status" value="1"/>
</dbReference>
<dbReference type="Proteomes" id="UP001254608">
    <property type="component" value="Unassembled WGS sequence"/>
</dbReference>
<feature type="transmembrane region" description="Helical" evidence="2">
    <location>
        <begin position="20"/>
        <end position="45"/>
    </location>
</feature>
<dbReference type="InterPro" id="IPR007462">
    <property type="entry name" value="COV1-like"/>
</dbReference>
<evidence type="ECO:0000313" key="4">
    <source>
        <dbReference type="Proteomes" id="UP001254608"/>
    </source>
</evidence>